<reference evidence="4" key="1">
    <citation type="submission" date="2018-02" db="EMBL/GenBank/DDBJ databases">
        <authorList>
            <person name="Kim S.-K."/>
            <person name="Jung H.-I."/>
            <person name="Lee S.-W."/>
        </authorList>
    </citation>
    <scope>NUCLEOTIDE SEQUENCE</scope>
    <source>
        <strain evidence="4">SK3146</strain>
    </source>
</reference>
<dbReference type="InterPro" id="IPR036291">
    <property type="entry name" value="NAD(P)-bd_dom_sf"/>
</dbReference>
<dbReference type="Pfam" id="PF02894">
    <property type="entry name" value="GFO_IDH_MocA_C"/>
    <property type="match status" value="1"/>
</dbReference>
<gene>
    <name evidence="4" type="primary">yteT_6</name>
    <name evidence="4" type="ORF">SK3146_02998</name>
</gene>
<feature type="domain" description="Gfo/Idh/MocA-like oxidoreductase C-terminal" evidence="3">
    <location>
        <begin position="156"/>
        <end position="438"/>
    </location>
</feature>
<organism evidence="4 5">
    <name type="scientific">Paenibacillus konkukensis</name>
    <dbReference type="NCBI Taxonomy" id="2020716"/>
    <lineage>
        <taxon>Bacteria</taxon>
        <taxon>Bacillati</taxon>
        <taxon>Bacillota</taxon>
        <taxon>Bacilli</taxon>
        <taxon>Bacillales</taxon>
        <taxon>Paenibacillaceae</taxon>
        <taxon>Paenibacillus</taxon>
    </lineage>
</organism>
<proteinExistence type="inferred from homology"/>
<accession>A0ABY4RMW6</accession>
<sequence>MNDTVKGNPNDQTKAGSERPVTAVIVGAGHRSLIYASYARRHPGSFRITGVVDPDPERRQRTAEAFRLPPEACFESVGQLTAGPRIADAAINGTMDRLHVETTLPLLAAGYDVLLEKPIATTEEQLRELYVKAQECGRIVMICHVLRYAPFYREIRKRIAAGDIGEIVNIQTAEHVSYHHMAASYIRGKWNSQEKCQSSMLMAKCCHDLDILTWMTGGLRPLRVGSFGSLMQFKAERAPEGSGERCLADCRIEADCAYSARKHYIEQKRWGFYVWENQHLGVKLTEEEKLESLRTTNPYGRCVWRCDNDVVDHQSVMVEFENGSTATHNMIGATSRPCRTIHIIGTRGEIQGVLEDGSFVVRHPDPRAGHQYSEEKVTVDVTDDSHGGGDLLLVEDFVRVLRGERASISSTRLEQSIYGHEIGFAAERSRTGHATVELAY</sequence>
<reference evidence="4" key="2">
    <citation type="journal article" date="2021" name="J Anim Sci Technol">
        <title>Complete genome sequence of Paenibacillus konkukensis sp. nov. SK3146 as a potential probiotic strain.</title>
        <authorList>
            <person name="Jung H.I."/>
            <person name="Park S."/>
            <person name="Niu K.M."/>
            <person name="Lee S.W."/>
            <person name="Kothari D."/>
            <person name="Yi K.J."/>
            <person name="Kim S.K."/>
        </authorList>
    </citation>
    <scope>NUCLEOTIDE SEQUENCE</scope>
    <source>
        <strain evidence="4">SK3146</strain>
    </source>
</reference>
<dbReference type="EMBL" id="CP027059">
    <property type="protein sequence ID" value="UQZ83791.1"/>
    <property type="molecule type" value="Genomic_DNA"/>
</dbReference>
<dbReference type="Proteomes" id="UP001057134">
    <property type="component" value="Chromosome"/>
</dbReference>
<keyword evidence="4" id="KW-0560">Oxidoreductase</keyword>
<dbReference type="EC" id="1.-.-.-" evidence="4"/>
<comment type="similarity">
    <text evidence="1">Belongs to the Gfo/Idh/MocA family.</text>
</comment>
<dbReference type="PANTHER" id="PTHR43377:SF2">
    <property type="entry name" value="BINDING ROSSMANN FOLD OXIDOREDUCTASE, PUTATIVE (AFU_ORTHOLOGUE AFUA_4G00560)-RELATED"/>
    <property type="match status" value="1"/>
</dbReference>
<dbReference type="InterPro" id="IPR004104">
    <property type="entry name" value="Gfo/Idh/MocA-like_OxRdtase_C"/>
</dbReference>
<keyword evidence="5" id="KW-1185">Reference proteome</keyword>
<dbReference type="Gene3D" id="3.40.50.720">
    <property type="entry name" value="NAD(P)-binding Rossmann-like Domain"/>
    <property type="match status" value="1"/>
</dbReference>
<dbReference type="Pfam" id="PF01408">
    <property type="entry name" value="GFO_IDH_MocA"/>
    <property type="match status" value="1"/>
</dbReference>
<dbReference type="InterPro" id="IPR051450">
    <property type="entry name" value="Gfo/Idh/MocA_Oxidoreductases"/>
</dbReference>
<protein>
    <submittedName>
        <fullName evidence="4">Oxidoreductase YteT</fullName>
        <ecNumber evidence="4">1.-.-.-</ecNumber>
    </submittedName>
</protein>
<dbReference type="GO" id="GO:0016491">
    <property type="term" value="F:oxidoreductase activity"/>
    <property type="evidence" value="ECO:0007669"/>
    <property type="project" value="UniProtKB-KW"/>
</dbReference>
<evidence type="ECO:0000256" key="1">
    <source>
        <dbReference type="ARBA" id="ARBA00010928"/>
    </source>
</evidence>
<dbReference type="RefSeq" id="WP_249865775.1">
    <property type="nucleotide sequence ID" value="NZ_CP027059.1"/>
</dbReference>
<evidence type="ECO:0000313" key="5">
    <source>
        <dbReference type="Proteomes" id="UP001057134"/>
    </source>
</evidence>
<dbReference type="InterPro" id="IPR000683">
    <property type="entry name" value="Gfo/Idh/MocA-like_OxRdtase_N"/>
</dbReference>
<evidence type="ECO:0000259" key="2">
    <source>
        <dbReference type="Pfam" id="PF01408"/>
    </source>
</evidence>
<feature type="domain" description="Gfo/Idh/MocA-like oxidoreductase N-terminal" evidence="2">
    <location>
        <begin position="23"/>
        <end position="142"/>
    </location>
</feature>
<evidence type="ECO:0000313" key="4">
    <source>
        <dbReference type="EMBL" id="UQZ83791.1"/>
    </source>
</evidence>
<dbReference type="SUPFAM" id="SSF51735">
    <property type="entry name" value="NAD(P)-binding Rossmann-fold domains"/>
    <property type="match status" value="1"/>
</dbReference>
<dbReference type="Gene3D" id="3.30.360.10">
    <property type="entry name" value="Dihydrodipicolinate Reductase, domain 2"/>
    <property type="match status" value="1"/>
</dbReference>
<dbReference type="SUPFAM" id="SSF55347">
    <property type="entry name" value="Glyceraldehyde-3-phosphate dehydrogenase-like, C-terminal domain"/>
    <property type="match status" value="1"/>
</dbReference>
<name>A0ABY4RMW6_9BACL</name>
<evidence type="ECO:0000259" key="3">
    <source>
        <dbReference type="Pfam" id="PF02894"/>
    </source>
</evidence>
<dbReference type="PANTHER" id="PTHR43377">
    <property type="entry name" value="BILIVERDIN REDUCTASE A"/>
    <property type="match status" value="1"/>
</dbReference>